<keyword evidence="2" id="KW-1185">Reference proteome</keyword>
<dbReference type="SFLD" id="SFLDG01129">
    <property type="entry name" value="C1.5:_HAD__Beta-PGM__Phosphata"/>
    <property type="match status" value="1"/>
</dbReference>
<dbReference type="InterPro" id="IPR036412">
    <property type="entry name" value="HAD-like_sf"/>
</dbReference>
<dbReference type="PANTHER" id="PTHR43434:SF20">
    <property type="entry name" value="5'-NUCLEOTIDASE"/>
    <property type="match status" value="1"/>
</dbReference>
<dbReference type="RefSeq" id="WP_215627242.1">
    <property type="nucleotide sequence ID" value="NZ_CP067089.2"/>
</dbReference>
<gene>
    <name evidence="1" type="ORF">JFL75_03225</name>
</gene>
<dbReference type="InterPro" id="IPR023198">
    <property type="entry name" value="PGP-like_dom2"/>
</dbReference>
<dbReference type="Pfam" id="PF13419">
    <property type="entry name" value="HAD_2"/>
    <property type="match status" value="1"/>
</dbReference>
<organism evidence="1 2">
    <name type="scientific">Breznakiella homolactica</name>
    <dbReference type="NCBI Taxonomy" id="2798577"/>
    <lineage>
        <taxon>Bacteria</taxon>
        <taxon>Pseudomonadati</taxon>
        <taxon>Spirochaetota</taxon>
        <taxon>Spirochaetia</taxon>
        <taxon>Spirochaetales</taxon>
        <taxon>Breznakiellaceae</taxon>
        <taxon>Breznakiella</taxon>
    </lineage>
</organism>
<dbReference type="GO" id="GO:0004713">
    <property type="term" value="F:protein tyrosine kinase activity"/>
    <property type="evidence" value="ECO:0007669"/>
    <property type="project" value="TreeGrafter"/>
</dbReference>
<dbReference type="FunFam" id="3.40.50.1000:FF:000022">
    <property type="entry name" value="Phosphoglycolate phosphatase"/>
    <property type="match status" value="1"/>
</dbReference>
<dbReference type="Gene3D" id="1.10.150.240">
    <property type="entry name" value="Putative phosphatase, domain 2"/>
    <property type="match status" value="1"/>
</dbReference>
<proteinExistence type="predicted"/>
<evidence type="ECO:0000313" key="2">
    <source>
        <dbReference type="Proteomes" id="UP000595917"/>
    </source>
</evidence>
<dbReference type="PANTHER" id="PTHR43434">
    <property type="entry name" value="PHOSPHOGLYCOLATE PHOSPHATASE"/>
    <property type="match status" value="1"/>
</dbReference>
<dbReference type="InterPro" id="IPR041492">
    <property type="entry name" value="HAD_2"/>
</dbReference>
<dbReference type="GO" id="GO:0005829">
    <property type="term" value="C:cytosol"/>
    <property type="evidence" value="ECO:0007669"/>
    <property type="project" value="TreeGrafter"/>
</dbReference>
<dbReference type="Proteomes" id="UP000595917">
    <property type="component" value="Chromosome"/>
</dbReference>
<sequence length="214" mass="24118">MKYTHVLFDLDGTLTDPYEGVINSFKYVFRHFGIDEVNEEKLARFIGPPLGNTFRDEYGLTGKDNERALEVFREYYADRGMYENRVYDGIEDVLRQLTDSGINCAVATSKGQAFAEKVLEHFGLARYFCDIAGSSPDGSLSEKADIIAYVIAKHSLPKTKTLMVGDRKFDIIGARENGIDSLAVGYGHGLWEELDAAKPTYYCRDMESLAAFFR</sequence>
<dbReference type="Gene3D" id="3.40.50.1000">
    <property type="entry name" value="HAD superfamily/HAD-like"/>
    <property type="match status" value="1"/>
</dbReference>
<dbReference type="EMBL" id="CP067089">
    <property type="protein sequence ID" value="QQO09938.1"/>
    <property type="molecule type" value="Genomic_DNA"/>
</dbReference>
<dbReference type="AlphaFoldDB" id="A0A7T7XP78"/>
<dbReference type="SFLD" id="SFLDG01135">
    <property type="entry name" value="C1.5.6:_HAD__Beta-PGM__Phospha"/>
    <property type="match status" value="1"/>
</dbReference>
<reference evidence="1" key="1">
    <citation type="submission" date="2021-01" db="EMBL/GenBank/DDBJ databases">
        <title>Description of Breznakiella homolactica.</title>
        <authorList>
            <person name="Song Y."/>
            <person name="Brune A."/>
        </authorList>
    </citation>
    <scope>NUCLEOTIDE SEQUENCE</scope>
    <source>
        <strain evidence="1">RmG30</strain>
    </source>
</reference>
<evidence type="ECO:0000313" key="1">
    <source>
        <dbReference type="EMBL" id="QQO09938.1"/>
    </source>
</evidence>
<keyword evidence="1" id="KW-0378">Hydrolase</keyword>
<accession>A0A7T7XP78</accession>
<protein>
    <submittedName>
        <fullName evidence="1">HAD hydrolase-like protein</fullName>
    </submittedName>
</protein>
<dbReference type="SFLD" id="SFLDS00003">
    <property type="entry name" value="Haloacid_Dehalogenase"/>
    <property type="match status" value="1"/>
</dbReference>
<dbReference type="InterPro" id="IPR050155">
    <property type="entry name" value="HAD-like_hydrolase_sf"/>
</dbReference>
<name>A0A7T7XP78_9SPIR</name>
<dbReference type="InterPro" id="IPR023214">
    <property type="entry name" value="HAD_sf"/>
</dbReference>
<dbReference type="SUPFAM" id="SSF56784">
    <property type="entry name" value="HAD-like"/>
    <property type="match status" value="1"/>
</dbReference>
<dbReference type="GO" id="GO:0016787">
    <property type="term" value="F:hydrolase activity"/>
    <property type="evidence" value="ECO:0007669"/>
    <property type="project" value="UniProtKB-KW"/>
</dbReference>
<dbReference type="KEGG" id="bhc:JFL75_03225"/>